<protein>
    <submittedName>
        <fullName evidence="1">Uncharacterized protein</fullName>
    </submittedName>
</protein>
<name>A0A0C3LEX8_9AGAM</name>
<sequence length="249" mass="27009">MISAIIGLTDSNTPIIPLILSLILHARRDGQPLPRLPYEIPTTVADDSQPETVISDAPPHALEGISAQPATEGEDNAGGPSTVPHDSDSVLRPFGAYWAPENLDEPTLVDLLGTLSSIPMCWNLFPYSKDILHPSHQKDSSIWAMPGAINLKSLTIMHLAPGVQHTPPPSPSLQPFLLQLHSNAGEGATGWVFRGTITGLPRLQLVAKLVPADQMLNELEIWRKIRFLAGIKVPGLYGAYVFDNECQNK</sequence>
<organism evidence="1 2">
    <name type="scientific">Tulasnella calospora MUT 4182</name>
    <dbReference type="NCBI Taxonomy" id="1051891"/>
    <lineage>
        <taxon>Eukaryota</taxon>
        <taxon>Fungi</taxon>
        <taxon>Dikarya</taxon>
        <taxon>Basidiomycota</taxon>
        <taxon>Agaricomycotina</taxon>
        <taxon>Agaricomycetes</taxon>
        <taxon>Cantharellales</taxon>
        <taxon>Tulasnellaceae</taxon>
        <taxon>Tulasnella</taxon>
    </lineage>
</organism>
<reference evidence="2" key="2">
    <citation type="submission" date="2015-01" db="EMBL/GenBank/DDBJ databases">
        <title>Evolutionary Origins and Diversification of the Mycorrhizal Mutualists.</title>
        <authorList>
            <consortium name="DOE Joint Genome Institute"/>
            <consortium name="Mycorrhizal Genomics Consortium"/>
            <person name="Kohler A."/>
            <person name="Kuo A."/>
            <person name="Nagy L.G."/>
            <person name="Floudas D."/>
            <person name="Copeland A."/>
            <person name="Barry K.W."/>
            <person name="Cichocki N."/>
            <person name="Veneault-Fourrey C."/>
            <person name="LaButti K."/>
            <person name="Lindquist E.A."/>
            <person name="Lipzen A."/>
            <person name="Lundell T."/>
            <person name="Morin E."/>
            <person name="Murat C."/>
            <person name="Riley R."/>
            <person name="Ohm R."/>
            <person name="Sun H."/>
            <person name="Tunlid A."/>
            <person name="Henrissat B."/>
            <person name="Grigoriev I.V."/>
            <person name="Hibbett D.S."/>
            <person name="Martin F."/>
        </authorList>
    </citation>
    <scope>NUCLEOTIDE SEQUENCE [LARGE SCALE GENOMIC DNA]</scope>
    <source>
        <strain evidence="2">MUT 4182</strain>
    </source>
</reference>
<dbReference type="EMBL" id="KN823193">
    <property type="protein sequence ID" value="KIO19997.1"/>
    <property type="molecule type" value="Genomic_DNA"/>
</dbReference>
<evidence type="ECO:0000313" key="1">
    <source>
        <dbReference type="EMBL" id="KIO19997.1"/>
    </source>
</evidence>
<evidence type="ECO:0000313" key="2">
    <source>
        <dbReference type="Proteomes" id="UP000054248"/>
    </source>
</evidence>
<dbReference type="AlphaFoldDB" id="A0A0C3LEX8"/>
<proteinExistence type="predicted"/>
<gene>
    <name evidence="1" type="ORF">M407DRAFT_30355</name>
</gene>
<dbReference type="Proteomes" id="UP000054248">
    <property type="component" value="Unassembled WGS sequence"/>
</dbReference>
<dbReference type="HOGENOM" id="CLU_1116445_0_0_1"/>
<reference evidence="1 2" key="1">
    <citation type="submission" date="2014-04" db="EMBL/GenBank/DDBJ databases">
        <authorList>
            <consortium name="DOE Joint Genome Institute"/>
            <person name="Kuo A."/>
            <person name="Girlanda M."/>
            <person name="Perotto S."/>
            <person name="Kohler A."/>
            <person name="Nagy L.G."/>
            <person name="Floudas D."/>
            <person name="Copeland A."/>
            <person name="Barry K.W."/>
            <person name="Cichocki N."/>
            <person name="Veneault-Fourrey C."/>
            <person name="LaButti K."/>
            <person name="Lindquist E.A."/>
            <person name="Lipzen A."/>
            <person name="Lundell T."/>
            <person name="Morin E."/>
            <person name="Murat C."/>
            <person name="Sun H."/>
            <person name="Tunlid A."/>
            <person name="Henrissat B."/>
            <person name="Grigoriev I.V."/>
            <person name="Hibbett D.S."/>
            <person name="Martin F."/>
            <person name="Nordberg H.P."/>
            <person name="Cantor M.N."/>
            <person name="Hua S.X."/>
        </authorList>
    </citation>
    <scope>NUCLEOTIDE SEQUENCE [LARGE SCALE GENOMIC DNA]</scope>
    <source>
        <strain evidence="1 2">MUT 4182</strain>
    </source>
</reference>
<keyword evidence="2" id="KW-1185">Reference proteome</keyword>
<accession>A0A0C3LEX8</accession>